<comment type="caution">
    <text evidence="2">The sequence shown here is derived from an EMBL/GenBank/DDBJ whole genome shotgun (WGS) entry which is preliminary data.</text>
</comment>
<keyword evidence="3" id="KW-1185">Reference proteome</keyword>
<organism evidence="2 3">
    <name type="scientific">Streptomyces edwardsiae</name>
    <dbReference type="NCBI Taxonomy" id="3075527"/>
    <lineage>
        <taxon>Bacteria</taxon>
        <taxon>Bacillati</taxon>
        <taxon>Actinomycetota</taxon>
        <taxon>Actinomycetes</taxon>
        <taxon>Kitasatosporales</taxon>
        <taxon>Streptomycetaceae</taxon>
        <taxon>Streptomyces</taxon>
    </lineage>
</organism>
<keyword evidence="2" id="KW-0695">RNA-directed DNA polymerase</keyword>
<dbReference type="PROSITE" id="PS50878">
    <property type="entry name" value="RT_POL"/>
    <property type="match status" value="1"/>
</dbReference>
<dbReference type="GO" id="GO:0003964">
    <property type="term" value="F:RNA-directed DNA polymerase activity"/>
    <property type="evidence" value="ECO:0007669"/>
    <property type="project" value="UniProtKB-KW"/>
</dbReference>
<reference evidence="3" key="1">
    <citation type="submission" date="2023-07" db="EMBL/GenBank/DDBJ databases">
        <title>30 novel species of actinomycetes from the DSMZ collection.</title>
        <authorList>
            <person name="Nouioui I."/>
        </authorList>
    </citation>
    <scope>NUCLEOTIDE SEQUENCE [LARGE SCALE GENOMIC DNA]</scope>
    <source>
        <strain evidence="3">DSM 41636</strain>
    </source>
</reference>
<dbReference type="Proteomes" id="UP001183881">
    <property type="component" value="Unassembled WGS sequence"/>
</dbReference>
<dbReference type="SUPFAM" id="SSF56672">
    <property type="entry name" value="DNA/RNA polymerases"/>
    <property type="match status" value="1"/>
</dbReference>
<dbReference type="InterPro" id="IPR000477">
    <property type="entry name" value="RT_dom"/>
</dbReference>
<accession>A0ABU2QB66</accession>
<dbReference type="RefSeq" id="WP_311649662.1">
    <property type="nucleotide sequence ID" value="NZ_JAVRFA010000473.1"/>
</dbReference>
<feature type="non-terminal residue" evidence="2">
    <location>
        <position position="126"/>
    </location>
</feature>
<proteinExistence type="predicted"/>
<dbReference type="CDD" id="cd01646">
    <property type="entry name" value="RT_Bac_retron_I"/>
    <property type="match status" value="1"/>
</dbReference>
<keyword evidence="2" id="KW-0548">Nucleotidyltransferase</keyword>
<evidence type="ECO:0000313" key="3">
    <source>
        <dbReference type="Proteomes" id="UP001183881"/>
    </source>
</evidence>
<dbReference type="EMBL" id="JAVRFA010000473">
    <property type="protein sequence ID" value="MDT0400200.1"/>
    <property type="molecule type" value="Genomic_DNA"/>
</dbReference>
<dbReference type="InterPro" id="IPR043502">
    <property type="entry name" value="DNA/RNA_pol_sf"/>
</dbReference>
<sequence>MSYGLPVGGPAARALSEIALNRVDQLLHMHGVVFLRFADDYRIFADSQAEAFDHLVELTKLLHRHEGLTLQKQKTRVIRTSDFLRTPLFVPEDSDDLTTEERSERELLKLSLRYDPYSQNAELEYD</sequence>
<protein>
    <submittedName>
        <fullName evidence="2">RNA-directed DNA polymerase</fullName>
    </submittedName>
</protein>
<evidence type="ECO:0000259" key="1">
    <source>
        <dbReference type="PROSITE" id="PS50878"/>
    </source>
</evidence>
<dbReference type="Pfam" id="PF00078">
    <property type="entry name" value="RVT_1"/>
    <property type="match status" value="1"/>
</dbReference>
<feature type="domain" description="Reverse transcriptase" evidence="1">
    <location>
        <begin position="1"/>
        <end position="88"/>
    </location>
</feature>
<evidence type="ECO:0000313" key="2">
    <source>
        <dbReference type="EMBL" id="MDT0400200.1"/>
    </source>
</evidence>
<keyword evidence="2" id="KW-0808">Transferase</keyword>
<name>A0ABU2QB66_9ACTN</name>
<gene>
    <name evidence="2" type="ORF">RM705_36690</name>
</gene>